<gene>
    <name evidence="3" type="ORF">UFOPK3268_01635</name>
</gene>
<dbReference type="InterPro" id="IPR003615">
    <property type="entry name" value="HNH_nuc"/>
</dbReference>
<dbReference type="AlphaFoldDB" id="A0A6J7C9U2"/>
<name>A0A6J7C9U2_9ZZZZ</name>
<proteinExistence type="predicted"/>
<keyword evidence="1" id="KW-0175">Coiled coil</keyword>
<evidence type="ECO:0000313" key="3">
    <source>
        <dbReference type="EMBL" id="CAB4852393.1"/>
    </source>
</evidence>
<feature type="domain" description="HNH nuclease" evidence="2">
    <location>
        <begin position="72"/>
        <end position="123"/>
    </location>
</feature>
<sequence>MASAIQGLIGHQFTLATDEVLKLEPPVSVIERELAALQGRVDLTETEKRQLVNARVGQGLFKNNVRLNEHACRITGIEQLHHLRASHIKPWKDSTNEEKLHGCNGLMLAPHVDHLFDRGFISFADDGDLLVSDQMETSVLNAWSIGVPRNVGAFNVDQQHFLSHHRSHVLLTG</sequence>
<evidence type="ECO:0000256" key="1">
    <source>
        <dbReference type="SAM" id="Coils"/>
    </source>
</evidence>
<accession>A0A6J7C9U2</accession>
<evidence type="ECO:0000259" key="2">
    <source>
        <dbReference type="Pfam" id="PF13391"/>
    </source>
</evidence>
<dbReference type="Pfam" id="PF13391">
    <property type="entry name" value="HNH_2"/>
    <property type="match status" value="1"/>
</dbReference>
<reference evidence="3" key="1">
    <citation type="submission" date="2020-05" db="EMBL/GenBank/DDBJ databases">
        <authorList>
            <person name="Chiriac C."/>
            <person name="Salcher M."/>
            <person name="Ghai R."/>
            <person name="Kavagutti S V."/>
        </authorList>
    </citation>
    <scope>NUCLEOTIDE SEQUENCE</scope>
</reference>
<feature type="coiled-coil region" evidence="1">
    <location>
        <begin position="27"/>
        <end position="54"/>
    </location>
</feature>
<dbReference type="EMBL" id="CAFBIZ010000263">
    <property type="protein sequence ID" value="CAB4852393.1"/>
    <property type="molecule type" value="Genomic_DNA"/>
</dbReference>
<organism evidence="3">
    <name type="scientific">freshwater metagenome</name>
    <dbReference type="NCBI Taxonomy" id="449393"/>
    <lineage>
        <taxon>unclassified sequences</taxon>
        <taxon>metagenomes</taxon>
        <taxon>ecological metagenomes</taxon>
    </lineage>
</organism>
<protein>
    <submittedName>
        <fullName evidence="3">Unannotated protein</fullName>
    </submittedName>
</protein>